<reference evidence="5 6" key="1">
    <citation type="journal article" date="2024" name="J Genomics">
        <title>Draft genome sequencing and assembly of Favolaschia claudopus CIRM-BRFM 2984 isolated from oak limbs.</title>
        <authorList>
            <person name="Navarro D."/>
            <person name="Drula E."/>
            <person name="Chaduli D."/>
            <person name="Cazenave R."/>
            <person name="Ahrendt S."/>
            <person name="Wang J."/>
            <person name="Lipzen A."/>
            <person name="Daum C."/>
            <person name="Barry K."/>
            <person name="Grigoriev I.V."/>
            <person name="Favel A."/>
            <person name="Rosso M.N."/>
            <person name="Martin F."/>
        </authorList>
    </citation>
    <scope>NUCLEOTIDE SEQUENCE [LARGE SCALE GENOMIC DNA]</scope>
    <source>
        <strain evidence="5 6">CIRM-BRFM 2984</strain>
    </source>
</reference>
<dbReference type="AlphaFoldDB" id="A0AAW0DCV4"/>
<dbReference type="InterPro" id="IPR013780">
    <property type="entry name" value="Glyco_hydro_b"/>
</dbReference>
<accession>A0AAW0DCV4</accession>
<feature type="domain" description="Glycosyl hydrolase family 31 C-terminal" evidence="4">
    <location>
        <begin position="55"/>
        <end position="134"/>
    </location>
</feature>
<evidence type="ECO:0000259" key="4">
    <source>
        <dbReference type="Pfam" id="PF21365"/>
    </source>
</evidence>
<keyword evidence="2" id="KW-0325">Glycoprotein</keyword>
<evidence type="ECO:0000256" key="2">
    <source>
        <dbReference type="ARBA" id="ARBA00023180"/>
    </source>
</evidence>
<dbReference type="Proteomes" id="UP001362999">
    <property type="component" value="Unassembled WGS sequence"/>
</dbReference>
<dbReference type="Gene3D" id="2.60.40.1180">
    <property type="entry name" value="Golgi alpha-mannosidase II"/>
    <property type="match status" value="2"/>
</dbReference>
<dbReference type="PANTHER" id="PTHR22762">
    <property type="entry name" value="ALPHA-GLUCOSIDASE"/>
    <property type="match status" value="1"/>
</dbReference>
<keyword evidence="1" id="KW-0378">Hydrolase</keyword>
<keyword evidence="3" id="KW-0326">Glycosidase</keyword>
<protein>
    <recommendedName>
        <fullName evidence="4">Glycosyl hydrolase family 31 C-terminal domain-containing protein</fullName>
    </recommendedName>
</protein>
<sequence length="248" mass="27414">MATIYQVAMVGADICADNTTEHLCSRWAMLFIPSCAIYRLLHCFYTAFHKASLQGTPVVSPLWFKYPKDTATYALELQWLFGDSVLVSPVGKREPLHFLRLFHVHPDPRAWHVCAAQQRSYTEIPVYIKGGSVLPLRAKLTTTTSELRETDFQFVVASGTDGSASGSLYIDDGVSVTQKAATEFNTLTVTGHFGYKNGVKTSRVRFLNIAKAPLTAFAEQGAGEETNTKELDVTIGQPFMHGFIVTIL</sequence>
<evidence type="ECO:0000256" key="3">
    <source>
        <dbReference type="ARBA" id="ARBA00023295"/>
    </source>
</evidence>
<dbReference type="GO" id="GO:0004553">
    <property type="term" value="F:hydrolase activity, hydrolyzing O-glycosyl compounds"/>
    <property type="evidence" value="ECO:0007669"/>
    <property type="project" value="TreeGrafter"/>
</dbReference>
<comment type="caution">
    <text evidence="5">The sequence shown here is derived from an EMBL/GenBank/DDBJ whole genome shotgun (WGS) entry which is preliminary data.</text>
</comment>
<dbReference type="Pfam" id="PF21365">
    <property type="entry name" value="Glyco_hydro_31_3rd"/>
    <property type="match status" value="1"/>
</dbReference>
<keyword evidence="6" id="KW-1185">Reference proteome</keyword>
<dbReference type="EMBL" id="JAWWNJ010000009">
    <property type="protein sequence ID" value="KAK7049019.1"/>
    <property type="molecule type" value="Genomic_DNA"/>
</dbReference>
<proteinExistence type="predicted"/>
<organism evidence="5 6">
    <name type="scientific">Favolaschia claudopus</name>
    <dbReference type="NCBI Taxonomy" id="2862362"/>
    <lineage>
        <taxon>Eukaryota</taxon>
        <taxon>Fungi</taxon>
        <taxon>Dikarya</taxon>
        <taxon>Basidiomycota</taxon>
        <taxon>Agaricomycotina</taxon>
        <taxon>Agaricomycetes</taxon>
        <taxon>Agaricomycetidae</taxon>
        <taxon>Agaricales</taxon>
        <taxon>Marasmiineae</taxon>
        <taxon>Mycenaceae</taxon>
        <taxon>Favolaschia</taxon>
    </lineage>
</organism>
<dbReference type="SUPFAM" id="SSF51011">
    <property type="entry name" value="Glycosyl hydrolase domain"/>
    <property type="match status" value="1"/>
</dbReference>
<dbReference type="PANTHER" id="PTHR22762:SF67">
    <property type="entry name" value="ALPHA_BETA-GLUCOSIDASE AGDC-RELATED"/>
    <property type="match status" value="1"/>
</dbReference>
<evidence type="ECO:0000313" key="6">
    <source>
        <dbReference type="Proteomes" id="UP001362999"/>
    </source>
</evidence>
<evidence type="ECO:0000313" key="5">
    <source>
        <dbReference type="EMBL" id="KAK7049019.1"/>
    </source>
</evidence>
<gene>
    <name evidence="5" type="ORF">R3P38DRAFT_3620529</name>
</gene>
<evidence type="ECO:0000256" key="1">
    <source>
        <dbReference type="ARBA" id="ARBA00022801"/>
    </source>
</evidence>
<name>A0AAW0DCV4_9AGAR</name>
<dbReference type="InterPro" id="IPR048395">
    <property type="entry name" value="Glyco_hydro_31_C"/>
</dbReference>